<organism evidence="1 2">
    <name type="scientific">Flavobacterium cupreum</name>
    <dbReference type="NCBI Taxonomy" id="2133766"/>
    <lineage>
        <taxon>Bacteria</taxon>
        <taxon>Pseudomonadati</taxon>
        <taxon>Bacteroidota</taxon>
        <taxon>Flavobacteriia</taxon>
        <taxon>Flavobacteriales</taxon>
        <taxon>Flavobacteriaceae</taxon>
        <taxon>Flavobacterium</taxon>
    </lineage>
</organism>
<dbReference type="RefSeq" id="WP_127340817.1">
    <property type="nucleotide sequence ID" value="NZ_QWDM01000025.1"/>
</dbReference>
<keyword evidence="2" id="KW-1185">Reference proteome</keyword>
<name>A0A434A0I2_9FLAO</name>
<comment type="caution">
    <text evidence="1">The sequence shown here is derived from an EMBL/GenBank/DDBJ whole genome shotgun (WGS) entry which is preliminary data.</text>
</comment>
<protein>
    <submittedName>
        <fullName evidence="1">Uncharacterized protein</fullName>
    </submittedName>
</protein>
<dbReference type="Proteomes" id="UP000288102">
    <property type="component" value="Unassembled WGS sequence"/>
</dbReference>
<dbReference type="EMBL" id="QWDM01000025">
    <property type="protein sequence ID" value="RUT67866.1"/>
    <property type="molecule type" value="Genomic_DNA"/>
</dbReference>
<proteinExistence type="predicted"/>
<sequence length="278" mass="31448">MSQSVYIKAFDVMVFHTFFDTGKCNSLHFIPDIATEKIFRKFGLRMNQLSNGFELFLKSGSSISDTLAYISKTTSLDYFVFNIQSDNPFFMLFTAMPINFPGQFTYTSQDPENQDNNGTVVLHETLEQEKSNLFFGQLKISFEDLKKTADTSPLHFQMKFTARATQWQYYVINKNSVPLQNPVINEKGKMQFDDPQQVVLQTGEKALLFTSGATPIVLSEKPKYKFDLISTNGSNESGPKNTKDKVLLKGLPVPDVSRIGIIENAGTIQVTSPMYIYL</sequence>
<accession>A0A434A0I2</accession>
<gene>
    <name evidence="1" type="ORF">D0817_24020</name>
</gene>
<evidence type="ECO:0000313" key="2">
    <source>
        <dbReference type="Proteomes" id="UP000288102"/>
    </source>
</evidence>
<evidence type="ECO:0000313" key="1">
    <source>
        <dbReference type="EMBL" id="RUT67866.1"/>
    </source>
</evidence>
<dbReference type="OrthoDB" id="1322060at2"/>
<reference evidence="2" key="1">
    <citation type="journal article" date="2019" name="Syst. Appl. Microbiol.">
        <title>Flavobacterium circumlabens sp. nov. and Flavobacterium cupreum sp. nov., two psychrotrophic species isolated from Antarctic environmental samples.</title>
        <authorList>
            <person name="Kralova S."/>
            <person name="Busse H.-J."/>
            <person name="Svec P."/>
            <person name="Maslanova I."/>
            <person name="Stankova E."/>
            <person name="Bartak M."/>
            <person name="Sedlacek I."/>
        </authorList>
    </citation>
    <scope>NUCLEOTIDE SEQUENCE [LARGE SCALE GENOMIC DNA]</scope>
    <source>
        <strain evidence="2">CCM 8825</strain>
    </source>
</reference>
<dbReference type="AlphaFoldDB" id="A0A434A0I2"/>